<gene>
    <name evidence="3" type="ORF">QRX50_41410</name>
</gene>
<keyword evidence="2" id="KW-0812">Transmembrane</keyword>
<dbReference type="EMBL" id="CP127294">
    <property type="protein sequence ID" value="WIX77794.1"/>
    <property type="molecule type" value="Genomic_DNA"/>
</dbReference>
<dbReference type="Proteomes" id="UP001236014">
    <property type="component" value="Chromosome"/>
</dbReference>
<feature type="transmembrane region" description="Helical" evidence="2">
    <location>
        <begin position="65"/>
        <end position="86"/>
    </location>
</feature>
<dbReference type="InterPro" id="IPR001646">
    <property type="entry name" value="5peptide_repeat"/>
</dbReference>
<evidence type="ECO:0000313" key="4">
    <source>
        <dbReference type="Proteomes" id="UP001236014"/>
    </source>
</evidence>
<evidence type="ECO:0000256" key="1">
    <source>
        <dbReference type="SAM" id="MobiDB-lite"/>
    </source>
</evidence>
<evidence type="ECO:0000313" key="3">
    <source>
        <dbReference type="EMBL" id="WIX77794.1"/>
    </source>
</evidence>
<evidence type="ECO:0000256" key="2">
    <source>
        <dbReference type="SAM" id="Phobius"/>
    </source>
</evidence>
<keyword evidence="2" id="KW-0472">Membrane</keyword>
<dbReference type="KEGG" id="acab:QRX50_41410"/>
<proteinExistence type="predicted"/>
<dbReference type="Pfam" id="PF13576">
    <property type="entry name" value="Pentapeptide_3"/>
    <property type="match status" value="1"/>
</dbReference>
<sequence length="422" mass="46730">MAEIPSTTPEPLAGAGVRPHPSRTLSNRTIALCGALMVVIATAACWVLLTLYGHGTDADRARLDGIRTVGTIVVGTGGALALVLAARRQQTAEHDLATKRAELRLREQADRAARHDATERRINELYLKAVEQLGSEKAPVRLAGLYALDRLAQDNAQLRQTIADVISAYLRMPYELPEPGRNGDRDQVQEREVRLTAQRLLVRHLVPADEDDRFWAGIELDLSGAVLIDFPLNGCELHNARFAGTHFAGDAWFHEVRFTGTTRFDGATFGADAWFTRATFKGSTRFENAQFRGEARFEDTEFAGTTAFRSARFAHNAQFDKALFRGVVRFSDTTFARSANFDRAGFMVAPVFDDDVAMQSAYFDRARFGERAWFEGVSFASYTTFVGAVFDGDIGFEGARLDGMPYRPPQLQADDIEFADES</sequence>
<keyword evidence="4" id="KW-1185">Reference proteome</keyword>
<dbReference type="Gene3D" id="2.160.20.80">
    <property type="entry name" value="E3 ubiquitin-protein ligase SopA"/>
    <property type="match status" value="1"/>
</dbReference>
<name>A0A9Y2IE28_9PSEU</name>
<accession>A0A9Y2IE28</accession>
<feature type="region of interest" description="Disordered" evidence="1">
    <location>
        <begin position="1"/>
        <end position="22"/>
    </location>
</feature>
<organism evidence="3 4">
    <name type="scientific">Amycolatopsis carbonis</name>
    <dbReference type="NCBI Taxonomy" id="715471"/>
    <lineage>
        <taxon>Bacteria</taxon>
        <taxon>Bacillati</taxon>
        <taxon>Actinomycetota</taxon>
        <taxon>Actinomycetes</taxon>
        <taxon>Pseudonocardiales</taxon>
        <taxon>Pseudonocardiaceae</taxon>
        <taxon>Amycolatopsis</taxon>
    </lineage>
</organism>
<keyword evidence="2" id="KW-1133">Transmembrane helix</keyword>
<dbReference type="SUPFAM" id="SSF141571">
    <property type="entry name" value="Pentapeptide repeat-like"/>
    <property type="match status" value="1"/>
</dbReference>
<dbReference type="AlphaFoldDB" id="A0A9Y2IE28"/>
<protein>
    <submittedName>
        <fullName evidence="3">Pentapeptide repeat-containing protein</fullName>
    </submittedName>
</protein>
<feature type="transmembrane region" description="Helical" evidence="2">
    <location>
        <begin position="30"/>
        <end position="53"/>
    </location>
</feature>
<reference evidence="3 4" key="1">
    <citation type="submission" date="2023-06" db="EMBL/GenBank/DDBJ databases">
        <authorList>
            <person name="Oyuntsetseg B."/>
            <person name="Kim S.B."/>
        </authorList>
    </citation>
    <scope>NUCLEOTIDE SEQUENCE [LARGE SCALE GENOMIC DNA]</scope>
    <source>
        <strain evidence="3 4">2-15</strain>
    </source>
</reference>